<name>C6WFS4_ACTMD</name>
<dbReference type="Proteomes" id="UP000002213">
    <property type="component" value="Chromosome"/>
</dbReference>
<gene>
    <name evidence="1" type="ordered locus">Amir_3996</name>
</gene>
<dbReference type="eggNOG" id="COG3342">
    <property type="taxonomic scope" value="Bacteria"/>
</dbReference>
<dbReference type="STRING" id="446462.Amir_3996"/>
<protein>
    <submittedName>
        <fullName evidence="1">Uncharacterized protein</fullName>
    </submittedName>
</protein>
<sequence length="145" mass="15385">MARDERTWCFGVAVQSGVPAVGTRVPAALAGVGAVVVQAGSELTWRESLRGLLGSGAWGVVHGNADDPVIDLRVDGSRDQLGDLGRLLTVARAHRRLVRSAMAGVAEVEPKALRWARVSAERAAREGNPHAAALLDRVDQPPRVR</sequence>
<dbReference type="Gene3D" id="3.60.20.10">
    <property type="entry name" value="Glutamine Phosphoribosylpyrophosphate, subunit 1, domain 1"/>
    <property type="match status" value="1"/>
</dbReference>
<dbReference type="SUPFAM" id="SSF56235">
    <property type="entry name" value="N-terminal nucleophile aminohydrolases (Ntn hydrolases)"/>
    <property type="match status" value="1"/>
</dbReference>
<dbReference type="KEGG" id="ami:Amir_3996"/>
<dbReference type="AlphaFoldDB" id="C6WFS4"/>
<organism evidence="1 2">
    <name type="scientific">Actinosynnema mirum (strain ATCC 29888 / DSM 43827 / JCM 3225 / NBRC 14064 / NCIMB 13271 / NRRL B-12336 / IMRU 3971 / 101)</name>
    <dbReference type="NCBI Taxonomy" id="446462"/>
    <lineage>
        <taxon>Bacteria</taxon>
        <taxon>Bacillati</taxon>
        <taxon>Actinomycetota</taxon>
        <taxon>Actinomycetes</taxon>
        <taxon>Pseudonocardiales</taxon>
        <taxon>Pseudonocardiaceae</taxon>
        <taxon>Actinosynnema</taxon>
    </lineage>
</organism>
<evidence type="ECO:0000313" key="1">
    <source>
        <dbReference type="EMBL" id="ACU37860.1"/>
    </source>
</evidence>
<dbReference type="Pfam" id="PF06267">
    <property type="entry name" value="DUF1028"/>
    <property type="match status" value="1"/>
</dbReference>
<dbReference type="HOGENOM" id="CLU_1782735_0_0_11"/>
<dbReference type="EMBL" id="CP001630">
    <property type="protein sequence ID" value="ACU37860.1"/>
    <property type="molecule type" value="Genomic_DNA"/>
</dbReference>
<dbReference type="InterPro" id="IPR029055">
    <property type="entry name" value="Ntn_hydrolases_N"/>
</dbReference>
<evidence type="ECO:0000313" key="2">
    <source>
        <dbReference type="Proteomes" id="UP000002213"/>
    </source>
</evidence>
<reference evidence="1 2" key="1">
    <citation type="journal article" date="2009" name="Stand. Genomic Sci.">
        <title>Complete genome sequence of Actinosynnema mirum type strain (101).</title>
        <authorList>
            <person name="Land M."/>
            <person name="Lapidus A."/>
            <person name="Mayilraj S."/>
            <person name="Chen F."/>
            <person name="Copeland A."/>
            <person name="Del Rio T.G."/>
            <person name="Nolan M."/>
            <person name="Lucas S."/>
            <person name="Tice H."/>
            <person name="Cheng J.F."/>
            <person name="Chertkov O."/>
            <person name="Bruce D."/>
            <person name="Goodwin L."/>
            <person name="Pitluck S."/>
            <person name="Rohde M."/>
            <person name="Goker M."/>
            <person name="Pati A."/>
            <person name="Ivanova N."/>
            <person name="Mavromatis K."/>
            <person name="Chen A."/>
            <person name="Palaniappan K."/>
            <person name="Hauser L."/>
            <person name="Chang Y.J."/>
            <person name="Jeffries C.C."/>
            <person name="Brettin T."/>
            <person name="Detter J.C."/>
            <person name="Han C."/>
            <person name="Chain P."/>
            <person name="Tindall B.J."/>
            <person name="Bristow J."/>
            <person name="Eisen J.A."/>
            <person name="Markowitz V."/>
            <person name="Hugenholtz P."/>
            <person name="Kyrpides N.C."/>
            <person name="Klenk H.P."/>
        </authorList>
    </citation>
    <scope>NUCLEOTIDE SEQUENCE [LARGE SCALE GENOMIC DNA]</scope>
    <source>
        <strain evidence="2">ATCC 29888 / DSM 43827 / JCM 3225 / NBRC 14064 / NCIMB 13271 / NRRL B-12336 / IMRU 3971 / 101</strain>
    </source>
</reference>
<dbReference type="RefSeq" id="WP_015802747.1">
    <property type="nucleotide sequence ID" value="NC_013093.1"/>
</dbReference>
<dbReference type="InterPro" id="IPR010430">
    <property type="entry name" value="DUF1028"/>
</dbReference>
<accession>C6WFS4</accession>
<proteinExistence type="predicted"/>
<keyword evidence="2" id="KW-1185">Reference proteome</keyword>
<dbReference type="OrthoDB" id="9790012at2"/>